<feature type="compositionally biased region" description="Gly residues" evidence="1">
    <location>
        <begin position="340"/>
        <end position="358"/>
    </location>
</feature>
<sequence length="396" mass="43573">MERAPPASPFGKSSRKRSIYTRLFWWLDRLPRPVAHHHVQAWFLGLLPRLPLAPFALPTLPSASLVSYPSLPPPPLHALPPCPYLTSQSRRKAGQELSRLPPLPKLRHRFLPFPSPLFHNYFSTSSPSPSTLPPPIPFLSPSPYPFLSPLPYPLPPSPPSSPPPIVPPASPSHARSLPRNANFRSQQQQLGSVRLPPALPGSLHSPPPPRTTAAPRPPFLLKGKTPWLYKPVLPPPCRRRVSVSALDDARSQDPIPRGRVRARAASLPFAVALAPPLCISAHSYGISRKFTGRGIVLEKYYHSIDPARRGSRIGRRQLKRTGCRDERRRKERQRENTERGIGGGGGRADGGTSGGWAGVGCSREEGGRPRERRSSAGKERRSRTAGAKRTSISTSF</sequence>
<feature type="compositionally biased region" description="Basic residues" evidence="1">
    <location>
        <begin position="311"/>
        <end position="321"/>
    </location>
</feature>
<feature type="compositionally biased region" description="Basic and acidic residues" evidence="1">
    <location>
        <begin position="322"/>
        <end position="338"/>
    </location>
</feature>
<proteinExistence type="predicted"/>
<feature type="compositionally biased region" description="Pro residues" evidence="1">
    <location>
        <begin position="157"/>
        <end position="170"/>
    </location>
</feature>
<keyword evidence="3" id="KW-1185">Reference proteome</keyword>
<dbReference type="AlphaFoldDB" id="A0A3R7MIJ0"/>
<dbReference type="EMBL" id="QCYY01000796">
    <property type="protein sequence ID" value="ROT82619.1"/>
    <property type="molecule type" value="Genomic_DNA"/>
</dbReference>
<evidence type="ECO:0000256" key="1">
    <source>
        <dbReference type="SAM" id="MobiDB-lite"/>
    </source>
</evidence>
<feature type="compositionally biased region" description="Basic and acidic residues" evidence="1">
    <location>
        <begin position="362"/>
        <end position="379"/>
    </location>
</feature>
<feature type="compositionally biased region" description="Pro residues" evidence="1">
    <location>
        <begin position="205"/>
        <end position="217"/>
    </location>
</feature>
<feature type="region of interest" description="Disordered" evidence="1">
    <location>
        <begin position="194"/>
        <end position="217"/>
    </location>
</feature>
<feature type="region of interest" description="Disordered" evidence="1">
    <location>
        <begin position="157"/>
        <end position="177"/>
    </location>
</feature>
<organism evidence="2 3">
    <name type="scientific">Penaeus vannamei</name>
    <name type="common">Whiteleg shrimp</name>
    <name type="synonym">Litopenaeus vannamei</name>
    <dbReference type="NCBI Taxonomy" id="6689"/>
    <lineage>
        <taxon>Eukaryota</taxon>
        <taxon>Metazoa</taxon>
        <taxon>Ecdysozoa</taxon>
        <taxon>Arthropoda</taxon>
        <taxon>Crustacea</taxon>
        <taxon>Multicrustacea</taxon>
        <taxon>Malacostraca</taxon>
        <taxon>Eumalacostraca</taxon>
        <taxon>Eucarida</taxon>
        <taxon>Decapoda</taxon>
        <taxon>Dendrobranchiata</taxon>
        <taxon>Penaeoidea</taxon>
        <taxon>Penaeidae</taxon>
        <taxon>Penaeus</taxon>
    </lineage>
</organism>
<reference evidence="2 3" key="2">
    <citation type="submission" date="2019-01" db="EMBL/GenBank/DDBJ databases">
        <title>The decoding of complex shrimp genome reveals the adaptation for benthos swimmer, frequently molting mechanism and breeding impact on genome.</title>
        <authorList>
            <person name="Sun Y."/>
            <person name="Gao Y."/>
            <person name="Yu Y."/>
        </authorList>
    </citation>
    <scope>NUCLEOTIDE SEQUENCE [LARGE SCALE GENOMIC DNA]</scope>
    <source>
        <tissue evidence="2">Muscle</tissue>
    </source>
</reference>
<reference evidence="2 3" key="1">
    <citation type="submission" date="2018-04" db="EMBL/GenBank/DDBJ databases">
        <authorList>
            <person name="Zhang X."/>
            <person name="Yuan J."/>
            <person name="Li F."/>
            <person name="Xiang J."/>
        </authorList>
    </citation>
    <scope>NUCLEOTIDE SEQUENCE [LARGE SCALE GENOMIC DNA]</scope>
    <source>
        <tissue evidence="2">Muscle</tissue>
    </source>
</reference>
<name>A0A3R7MIJ0_PENVA</name>
<protein>
    <submittedName>
        <fullName evidence="2">Uncharacterized protein</fullName>
    </submittedName>
</protein>
<gene>
    <name evidence="2" type="ORF">C7M84_024213</name>
</gene>
<feature type="region of interest" description="Disordered" evidence="1">
    <location>
        <begin position="311"/>
        <end position="396"/>
    </location>
</feature>
<accession>A0A3R7MIJ0</accession>
<dbReference type="PRINTS" id="PR01217">
    <property type="entry name" value="PRICHEXTENSN"/>
</dbReference>
<dbReference type="Proteomes" id="UP000283509">
    <property type="component" value="Unassembled WGS sequence"/>
</dbReference>
<comment type="caution">
    <text evidence="2">The sequence shown here is derived from an EMBL/GenBank/DDBJ whole genome shotgun (WGS) entry which is preliminary data.</text>
</comment>
<evidence type="ECO:0000313" key="2">
    <source>
        <dbReference type="EMBL" id="ROT82619.1"/>
    </source>
</evidence>
<evidence type="ECO:0000313" key="3">
    <source>
        <dbReference type="Proteomes" id="UP000283509"/>
    </source>
</evidence>